<evidence type="ECO:0000259" key="2">
    <source>
        <dbReference type="PROSITE" id="PS50195"/>
    </source>
</evidence>
<dbReference type="PROSITE" id="PS50004">
    <property type="entry name" value="C2"/>
    <property type="match status" value="1"/>
</dbReference>
<gene>
    <name evidence="3" type="ORF">BSTOLATCC_MIC59775</name>
</gene>
<accession>A0AAU9K9W3</accession>
<dbReference type="EMBL" id="CAJZBQ010000057">
    <property type="protein sequence ID" value="CAG9333968.1"/>
    <property type="molecule type" value="Genomic_DNA"/>
</dbReference>
<feature type="domain" description="C2" evidence="1">
    <location>
        <begin position="6"/>
        <end position="124"/>
    </location>
</feature>
<dbReference type="Pfam" id="PF00168">
    <property type="entry name" value="C2"/>
    <property type="match status" value="1"/>
</dbReference>
<dbReference type="CDD" id="cd06093">
    <property type="entry name" value="PX_domain"/>
    <property type="match status" value="1"/>
</dbReference>
<dbReference type="Proteomes" id="UP001162131">
    <property type="component" value="Unassembled WGS sequence"/>
</dbReference>
<dbReference type="InterPro" id="IPR036871">
    <property type="entry name" value="PX_dom_sf"/>
</dbReference>
<keyword evidence="4" id="KW-1185">Reference proteome</keyword>
<dbReference type="SUPFAM" id="SSF49562">
    <property type="entry name" value="C2 domain (Calcium/lipid-binding domain, CaLB)"/>
    <property type="match status" value="1"/>
</dbReference>
<dbReference type="InterPro" id="IPR001683">
    <property type="entry name" value="PX_dom"/>
</dbReference>
<evidence type="ECO:0000259" key="1">
    <source>
        <dbReference type="PROSITE" id="PS50004"/>
    </source>
</evidence>
<sequence length="293" mass="33849">MLKLKRSSSSANTYDENIPNTRLPYLVLKIESGIRLGELVDTMSLQPYIVIESGNRSWQTQIGSPSDDSYEWGEIFEIEVEDLQPFMIHLYDKDEYGSDDILASLIFSRSLFESWRSGNANMWLKLSPPRVSIDNPTPLDIAVEVRANQIYNSYDCGPMLHIQASFMDAQTLKKMKVLVKNHKIKAGANPYIYYEVSVVRNDGVEWKIELRYSQVYALRRELISIIPGLRKLPFPRKTYFDWLYFLCSSCNRFSPSIIAERQKGMEFFLNAVLENCAEIESETLNNLLKLPKD</sequence>
<organism evidence="3 4">
    <name type="scientific">Blepharisma stoltei</name>
    <dbReference type="NCBI Taxonomy" id="1481888"/>
    <lineage>
        <taxon>Eukaryota</taxon>
        <taxon>Sar</taxon>
        <taxon>Alveolata</taxon>
        <taxon>Ciliophora</taxon>
        <taxon>Postciliodesmatophora</taxon>
        <taxon>Heterotrichea</taxon>
        <taxon>Heterotrichida</taxon>
        <taxon>Blepharismidae</taxon>
        <taxon>Blepharisma</taxon>
    </lineage>
</organism>
<evidence type="ECO:0008006" key="5">
    <source>
        <dbReference type="Google" id="ProtNLM"/>
    </source>
</evidence>
<dbReference type="Gene3D" id="2.60.40.150">
    <property type="entry name" value="C2 domain"/>
    <property type="match status" value="1"/>
</dbReference>
<dbReference type="SMART" id="SM00312">
    <property type="entry name" value="PX"/>
    <property type="match status" value="1"/>
</dbReference>
<comment type="caution">
    <text evidence="3">The sequence shown here is derived from an EMBL/GenBank/DDBJ whole genome shotgun (WGS) entry which is preliminary data.</text>
</comment>
<dbReference type="PROSITE" id="PS50195">
    <property type="entry name" value="PX"/>
    <property type="match status" value="1"/>
</dbReference>
<feature type="domain" description="PX" evidence="2">
    <location>
        <begin position="172"/>
        <end position="293"/>
    </location>
</feature>
<evidence type="ECO:0000313" key="4">
    <source>
        <dbReference type="Proteomes" id="UP001162131"/>
    </source>
</evidence>
<dbReference type="Gene3D" id="3.30.1520.10">
    <property type="entry name" value="Phox-like domain"/>
    <property type="match status" value="1"/>
</dbReference>
<dbReference type="InterPro" id="IPR035892">
    <property type="entry name" value="C2_domain_sf"/>
</dbReference>
<dbReference type="InterPro" id="IPR000008">
    <property type="entry name" value="C2_dom"/>
</dbReference>
<dbReference type="GO" id="GO:0035091">
    <property type="term" value="F:phosphatidylinositol binding"/>
    <property type="evidence" value="ECO:0007669"/>
    <property type="project" value="InterPro"/>
</dbReference>
<protein>
    <recommendedName>
        <fullName evidence="5">C2 domain-containing protein</fullName>
    </recommendedName>
</protein>
<name>A0AAU9K9W3_9CILI</name>
<evidence type="ECO:0000313" key="3">
    <source>
        <dbReference type="EMBL" id="CAG9333968.1"/>
    </source>
</evidence>
<dbReference type="SUPFAM" id="SSF64268">
    <property type="entry name" value="PX domain"/>
    <property type="match status" value="1"/>
</dbReference>
<reference evidence="3" key="1">
    <citation type="submission" date="2021-09" db="EMBL/GenBank/DDBJ databases">
        <authorList>
            <consortium name="AG Swart"/>
            <person name="Singh M."/>
            <person name="Singh A."/>
            <person name="Seah K."/>
            <person name="Emmerich C."/>
        </authorList>
    </citation>
    <scope>NUCLEOTIDE SEQUENCE</scope>
    <source>
        <strain evidence="3">ATCC30299</strain>
    </source>
</reference>
<dbReference type="AlphaFoldDB" id="A0AAU9K9W3"/>
<proteinExistence type="predicted"/>
<dbReference type="CDD" id="cd00030">
    <property type="entry name" value="C2"/>
    <property type="match status" value="1"/>
</dbReference>
<dbReference type="Pfam" id="PF00787">
    <property type="entry name" value="PX"/>
    <property type="match status" value="1"/>
</dbReference>